<organism evidence="2 3">
    <name type="scientific">Actinomadura meridiana</name>
    <dbReference type="NCBI Taxonomy" id="559626"/>
    <lineage>
        <taxon>Bacteria</taxon>
        <taxon>Bacillati</taxon>
        <taxon>Actinomycetota</taxon>
        <taxon>Actinomycetes</taxon>
        <taxon>Streptosporangiales</taxon>
        <taxon>Thermomonosporaceae</taxon>
        <taxon>Actinomadura</taxon>
    </lineage>
</organism>
<evidence type="ECO:0000313" key="3">
    <source>
        <dbReference type="Proteomes" id="UP001501710"/>
    </source>
</evidence>
<name>A0ABP8BWT8_9ACTN</name>
<comment type="caution">
    <text evidence="2">The sequence shown here is derived from an EMBL/GenBank/DDBJ whole genome shotgun (WGS) entry which is preliminary data.</text>
</comment>
<dbReference type="RefSeq" id="WP_344892611.1">
    <property type="nucleotide sequence ID" value="NZ_BAABAS010000004.1"/>
</dbReference>
<accession>A0ABP8BWT8</accession>
<keyword evidence="3" id="KW-1185">Reference proteome</keyword>
<dbReference type="Proteomes" id="UP001501710">
    <property type="component" value="Unassembled WGS sequence"/>
</dbReference>
<proteinExistence type="predicted"/>
<dbReference type="NCBIfam" id="NF033748">
    <property type="entry name" value="class_F_sortase"/>
    <property type="match status" value="1"/>
</dbReference>
<dbReference type="Pfam" id="PF04203">
    <property type="entry name" value="Sortase"/>
    <property type="match status" value="1"/>
</dbReference>
<keyword evidence="1" id="KW-0378">Hydrolase</keyword>
<dbReference type="Gene3D" id="2.40.260.10">
    <property type="entry name" value="Sortase"/>
    <property type="match status" value="1"/>
</dbReference>
<dbReference type="InterPro" id="IPR042001">
    <property type="entry name" value="Sortase_F"/>
</dbReference>
<sequence length="262" mass="27523">MILRTAAAHLRTAQTAVQQAVLRSAVGAATGRRDHAVPAAAAALATAGAGVIAFTLASQQHAPQPPLAAGRPLRAQAGAAPLSRTPEPSASPLPYAVPTRIELPAIKVSAAIITLGLNDDGTLQVPRPGPDYDKAAWYTGSAAPGQPGTTVIEGHLDSARNGPSVFYRLGATRPGDLVTITRTDHHNAIYRVDTVKRYRKSAFPTDTVFRDTDTPSLRLITCGGHFDTRTQHYTDNTVVFATLTTPHGTPIPSQAPGLLRAR</sequence>
<dbReference type="SUPFAM" id="SSF63817">
    <property type="entry name" value="Sortase"/>
    <property type="match status" value="1"/>
</dbReference>
<dbReference type="CDD" id="cd05829">
    <property type="entry name" value="Sortase_F"/>
    <property type="match status" value="1"/>
</dbReference>
<dbReference type="InterPro" id="IPR023365">
    <property type="entry name" value="Sortase_dom-sf"/>
</dbReference>
<dbReference type="EMBL" id="BAABAS010000004">
    <property type="protein sequence ID" value="GAA4228238.1"/>
    <property type="molecule type" value="Genomic_DNA"/>
</dbReference>
<dbReference type="InterPro" id="IPR005754">
    <property type="entry name" value="Sortase"/>
</dbReference>
<reference evidence="3" key="1">
    <citation type="journal article" date="2019" name="Int. J. Syst. Evol. Microbiol.">
        <title>The Global Catalogue of Microorganisms (GCM) 10K type strain sequencing project: providing services to taxonomists for standard genome sequencing and annotation.</title>
        <authorList>
            <consortium name="The Broad Institute Genomics Platform"/>
            <consortium name="The Broad Institute Genome Sequencing Center for Infectious Disease"/>
            <person name="Wu L."/>
            <person name="Ma J."/>
        </authorList>
    </citation>
    <scope>NUCLEOTIDE SEQUENCE [LARGE SCALE GENOMIC DNA]</scope>
    <source>
        <strain evidence="3">JCM 17440</strain>
    </source>
</reference>
<evidence type="ECO:0000256" key="1">
    <source>
        <dbReference type="ARBA" id="ARBA00022801"/>
    </source>
</evidence>
<evidence type="ECO:0008006" key="4">
    <source>
        <dbReference type="Google" id="ProtNLM"/>
    </source>
</evidence>
<evidence type="ECO:0000313" key="2">
    <source>
        <dbReference type="EMBL" id="GAA4228238.1"/>
    </source>
</evidence>
<protein>
    <recommendedName>
        <fullName evidence="4">Class F sortase</fullName>
    </recommendedName>
</protein>
<gene>
    <name evidence="2" type="ORF">GCM10022254_17860</name>
</gene>